<feature type="region of interest" description="Disordered" evidence="1">
    <location>
        <begin position="79"/>
        <end position="103"/>
    </location>
</feature>
<accession>A0AAV7U745</accession>
<evidence type="ECO:0000256" key="1">
    <source>
        <dbReference type="SAM" id="MobiDB-lite"/>
    </source>
</evidence>
<reference evidence="2" key="1">
    <citation type="journal article" date="2022" name="bioRxiv">
        <title>Sequencing and chromosome-scale assembly of the giantPleurodeles waltlgenome.</title>
        <authorList>
            <person name="Brown T."/>
            <person name="Elewa A."/>
            <person name="Iarovenko S."/>
            <person name="Subramanian E."/>
            <person name="Araus A.J."/>
            <person name="Petzold A."/>
            <person name="Susuki M."/>
            <person name="Suzuki K.-i.T."/>
            <person name="Hayashi T."/>
            <person name="Toyoda A."/>
            <person name="Oliveira C."/>
            <person name="Osipova E."/>
            <person name="Leigh N.D."/>
            <person name="Simon A."/>
            <person name="Yun M.H."/>
        </authorList>
    </citation>
    <scope>NUCLEOTIDE SEQUENCE</scope>
    <source>
        <strain evidence="2">20211129_DDA</strain>
        <tissue evidence="2">Liver</tissue>
    </source>
</reference>
<comment type="caution">
    <text evidence="2">The sequence shown here is derived from an EMBL/GenBank/DDBJ whole genome shotgun (WGS) entry which is preliminary data.</text>
</comment>
<dbReference type="AlphaFoldDB" id="A0AAV7U745"/>
<organism evidence="2 3">
    <name type="scientific">Pleurodeles waltl</name>
    <name type="common">Iberian ribbed newt</name>
    <dbReference type="NCBI Taxonomy" id="8319"/>
    <lineage>
        <taxon>Eukaryota</taxon>
        <taxon>Metazoa</taxon>
        <taxon>Chordata</taxon>
        <taxon>Craniata</taxon>
        <taxon>Vertebrata</taxon>
        <taxon>Euteleostomi</taxon>
        <taxon>Amphibia</taxon>
        <taxon>Batrachia</taxon>
        <taxon>Caudata</taxon>
        <taxon>Salamandroidea</taxon>
        <taxon>Salamandridae</taxon>
        <taxon>Pleurodelinae</taxon>
        <taxon>Pleurodeles</taxon>
    </lineage>
</organism>
<sequence>MAAPQTKLGTLHGLPPRVPTAHSPLPERDTPRDDDDCNSAKNKATPLHGPPRRVVYHLRDIKNIKLVFSLWKRQSSEGRQESSVMTCTETDGGKAEVDDSSYEDCWGVSGRKAQWWQ</sequence>
<feature type="region of interest" description="Disordered" evidence="1">
    <location>
        <begin position="1"/>
        <end position="51"/>
    </location>
</feature>
<protein>
    <submittedName>
        <fullName evidence="2">Uncharacterized protein</fullName>
    </submittedName>
</protein>
<proteinExistence type="predicted"/>
<dbReference type="Proteomes" id="UP001066276">
    <property type="component" value="Chromosome 3_1"/>
</dbReference>
<gene>
    <name evidence="2" type="ORF">NDU88_001691</name>
</gene>
<name>A0AAV7U745_PLEWA</name>
<dbReference type="EMBL" id="JANPWB010000005">
    <property type="protein sequence ID" value="KAJ1184894.1"/>
    <property type="molecule type" value="Genomic_DNA"/>
</dbReference>
<evidence type="ECO:0000313" key="3">
    <source>
        <dbReference type="Proteomes" id="UP001066276"/>
    </source>
</evidence>
<keyword evidence="3" id="KW-1185">Reference proteome</keyword>
<evidence type="ECO:0000313" key="2">
    <source>
        <dbReference type="EMBL" id="KAJ1184894.1"/>
    </source>
</evidence>